<evidence type="ECO:0000313" key="3">
    <source>
        <dbReference type="Proteomes" id="UP000281112"/>
    </source>
</evidence>
<dbReference type="EMBL" id="RJVQ01000003">
    <property type="protein sequence ID" value="RQW63695.1"/>
    <property type="molecule type" value="Genomic_DNA"/>
</dbReference>
<gene>
    <name evidence="2" type="ORF">EES38_10665</name>
</gene>
<dbReference type="AlphaFoldDB" id="A0A3N9TJF6"/>
<dbReference type="InterPro" id="IPR052512">
    <property type="entry name" value="4CMD/NDH-1_regulator"/>
</dbReference>
<organism evidence="2 3">
    <name type="scientific">Vibrio viridaestus</name>
    <dbReference type="NCBI Taxonomy" id="2487322"/>
    <lineage>
        <taxon>Bacteria</taxon>
        <taxon>Pseudomonadati</taxon>
        <taxon>Pseudomonadota</taxon>
        <taxon>Gammaproteobacteria</taxon>
        <taxon>Vibrionales</taxon>
        <taxon>Vibrionaceae</taxon>
        <taxon>Vibrio</taxon>
    </lineage>
</organism>
<comment type="caution">
    <text evidence="2">The sequence shown here is derived from an EMBL/GenBank/DDBJ whole genome shotgun (WGS) entry which is preliminary data.</text>
</comment>
<proteinExistence type="predicted"/>
<dbReference type="Gene3D" id="1.20.1290.10">
    <property type="entry name" value="AhpD-like"/>
    <property type="match status" value="1"/>
</dbReference>
<reference evidence="2 3" key="1">
    <citation type="submission" date="2018-11" db="EMBL/GenBank/DDBJ databases">
        <title>Vibrio LJC006 sp. nov., isolated from seawater during the bloom of the enteromorpha.</title>
        <authorList>
            <person name="Liang J."/>
        </authorList>
    </citation>
    <scope>NUCLEOTIDE SEQUENCE [LARGE SCALE GENOMIC DNA]</scope>
    <source>
        <strain evidence="2 3">LJC006</strain>
    </source>
</reference>
<dbReference type="Proteomes" id="UP000281112">
    <property type="component" value="Unassembled WGS sequence"/>
</dbReference>
<dbReference type="InterPro" id="IPR029032">
    <property type="entry name" value="AhpD-like"/>
</dbReference>
<dbReference type="PANTHER" id="PTHR33570">
    <property type="entry name" value="4-CARBOXYMUCONOLACTONE DECARBOXYLASE FAMILY PROTEIN"/>
    <property type="match status" value="1"/>
</dbReference>
<evidence type="ECO:0000313" key="2">
    <source>
        <dbReference type="EMBL" id="RQW63695.1"/>
    </source>
</evidence>
<name>A0A3N9TJF6_9VIBR</name>
<dbReference type="GO" id="GO:0051920">
    <property type="term" value="F:peroxiredoxin activity"/>
    <property type="evidence" value="ECO:0007669"/>
    <property type="project" value="InterPro"/>
</dbReference>
<evidence type="ECO:0000259" key="1">
    <source>
        <dbReference type="Pfam" id="PF02627"/>
    </source>
</evidence>
<dbReference type="SUPFAM" id="SSF69118">
    <property type="entry name" value="AhpD-like"/>
    <property type="match status" value="1"/>
</dbReference>
<dbReference type="Pfam" id="PF02627">
    <property type="entry name" value="CMD"/>
    <property type="match status" value="1"/>
</dbReference>
<accession>A0A3N9TJF6</accession>
<protein>
    <submittedName>
        <fullName evidence="2">4-carboxymuconolactone decarboxylase</fullName>
    </submittedName>
</protein>
<dbReference type="InterPro" id="IPR003779">
    <property type="entry name" value="CMD-like"/>
</dbReference>
<dbReference type="PANTHER" id="PTHR33570:SF2">
    <property type="entry name" value="CARBOXYMUCONOLACTONE DECARBOXYLASE-LIKE DOMAIN-CONTAINING PROTEIN"/>
    <property type="match status" value="1"/>
</dbReference>
<keyword evidence="3" id="KW-1185">Reference proteome</keyword>
<feature type="domain" description="Carboxymuconolactone decarboxylase-like" evidence="1">
    <location>
        <begin position="121"/>
        <end position="205"/>
    </location>
</feature>
<dbReference type="OrthoDB" id="9802489at2"/>
<sequence length="209" mass="22668">MQSELTQNELAMIPVAANAASGDIEKLTKSLVNGLDSGLSIMQLKEILVQVYAYAGFPRSLNALAALMSLVNERAEAGINDAQGEPASSLPEDRTSLEFGTENQTKLVGQRVSGPLFDFAPEIDTYLKAHLFGDIFQREVLSWKERELATIAMLANIQGVNSQLKAHYGIAMNNGLSAEQLNEFISVLKQECGEDVAFNAKHVLDAVLV</sequence>